<organism evidence="1 2">
    <name type="scientific">Cylindrotheca closterium</name>
    <dbReference type="NCBI Taxonomy" id="2856"/>
    <lineage>
        <taxon>Eukaryota</taxon>
        <taxon>Sar</taxon>
        <taxon>Stramenopiles</taxon>
        <taxon>Ochrophyta</taxon>
        <taxon>Bacillariophyta</taxon>
        <taxon>Bacillariophyceae</taxon>
        <taxon>Bacillariophycidae</taxon>
        <taxon>Bacillariales</taxon>
        <taxon>Bacillariaceae</taxon>
        <taxon>Cylindrotheca</taxon>
    </lineage>
</organism>
<accession>A0AAD2CMC9</accession>
<proteinExistence type="predicted"/>
<evidence type="ECO:0000313" key="2">
    <source>
        <dbReference type="Proteomes" id="UP001295423"/>
    </source>
</evidence>
<dbReference type="EMBL" id="CAKOGP040000370">
    <property type="protein sequence ID" value="CAJ1934738.1"/>
    <property type="molecule type" value="Genomic_DNA"/>
</dbReference>
<dbReference type="AlphaFoldDB" id="A0AAD2CMC9"/>
<protein>
    <submittedName>
        <fullName evidence="1">Uncharacterized protein</fullName>
    </submittedName>
</protein>
<keyword evidence="2" id="KW-1185">Reference proteome</keyword>
<dbReference type="Proteomes" id="UP001295423">
    <property type="component" value="Unassembled WGS sequence"/>
</dbReference>
<comment type="caution">
    <text evidence="1">The sequence shown here is derived from an EMBL/GenBank/DDBJ whole genome shotgun (WGS) entry which is preliminary data.</text>
</comment>
<name>A0AAD2CMC9_9STRA</name>
<reference evidence="1" key="1">
    <citation type="submission" date="2023-08" db="EMBL/GenBank/DDBJ databases">
        <authorList>
            <person name="Audoor S."/>
            <person name="Bilcke G."/>
        </authorList>
    </citation>
    <scope>NUCLEOTIDE SEQUENCE</scope>
</reference>
<evidence type="ECO:0000313" key="1">
    <source>
        <dbReference type="EMBL" id="CAJ1934738.1"/>
    </source>
</evidence>
<sequence length="470" mass="53244">MVLGHSRQGDDCGASWISGNTKDISHLADFGIYDWCSALSPTHSSQENKQLCRWLGPSFNIGGSLCFACATSQGKVLQRSSVIPLSREEQDSTDIKDLKKRFTEDLHNCLKNSDPIKIDDLQDPLGAYEADEKYIRPLHTNANIPHFERYEDDEMLQHEELFEVAPSEEDDQVEFDKYVGVKIRKNENGIDKFGVVCGRRRRADGSMVGLYHEKPVLDTSIYEIEWHDSETESYRANEVIEAIMMNVDDDGNSILHVKEFIDHRTDGTRVHADDGLVMVKNKKVPQRTTKGWYLCAQIHGDETEWIDLKTAKEAYPIQVAEYAVANKLVSETAFSWWVPYTLKKRDRILKAVKRRALTRKTEKFGFELPGSGPKGVRRAYKIDANTGSNHWGNAIDKEVKTVLPTLRILGPNEPVPPGYTCIDLMTVFDVKMDLTRKARICARGDQTDPPLLVTYASVVTRESICIGFLL</sequence>
<gene>
    <name evidence="1" type="ORF">CYCCA115_LOCUS4077</name>
</gene>